<dbReference type="EMBL" id="JALLPB020000705">
    <property type="protein sequence ID" value="KAL3806916.1"/>
    <property type="molecule type" value="Genomic_DNA"/>
</dbReference>
<comment type="caution">
    <text evidence="2">The sequence shown here is derived from an EMBL/GenBank/DDBJ whole genome shotgun (WGS) entry which is preliminary data.</text>
</comment>
<keyword evidence="3" id="KW-1185">Reference proteome</keyword>
<evidence type="ECO:0000313" key="3">
    <source>
        <dbReference type="Proteomes" id="UP001530377"/>
    </source>
</evidence>
<name>A0ABD3R6T4_9STRA</name>
<feature type="region of interest" description="Disordered" evidence="1">
    <location>
        <begin position="140"/>
        <end position="159"/>
    </location>
</feature>
<evidence type="ECO:0000313" key="2">
    <source>
        <dbReference type="EMBL" id="KAL3806916.1"/>
    </source>
</evidence>
<dbReference type="Gene3D" id="1.25.40.420">
    <property type="match status" value="1"/>
</dbReference>
<reference evidence="2 3" key="1">
    <citation type="submission" date="2024-10" db="EMBL/GenBank/DDBJ databases">
        <title>Updated reference genomes for cyclostephanoid diatoms.</title>
        <authorList>
            <person name="Roberts W.R."/>
            <person name="Alverson A.J."/>
        </authorList>
    </citation>
    <scope>NUCLEOTIDE SEQUENCE [LARGE SCALE GENOMIC DNA]</scope>
    <source>
        <strain evidence="2 3">AJA228-03</strain>
    </source>
</reference>
<sequence>MIDSPLPSAWPRHQGGASSSRIDEPCLSMYLRCKTASKENVPIQAEFSLALMGRDGRVYYAMCCPRNAFRRKRKGWPNFEEIEIVGSGLSFAGRRLDFDGRGGRAALRRGGERILRPRNALTVELYRLFVEANANTSNDDRSHDVDIGDGGGCDDDDVSPTRDTADVTFSIQDGEVMVRAHMLILKLSAPTLAPLCEGYADDGENATVPIMGINLILFADATNCTLLKERCIDFYVSHAKEVRRHPSYTRVRESAAILDEFMDTLLSRPIRRSSHSSSSGDDDDDVDYETMGVNLLRRNLGGRGGVEGDAHTKAEEMGW</sequence>
<evidence type="ECO:0000256" key="1">
    <source>
        <dbReference type="SAM" id="MobiDB-lite"/>
    </source>
</evidence>
<accession>A0ABD3R6T4</accession>
<protein>
    <recommendedName>
        <fullName evidence="4">BTB domain-containing protein</fullName>
    </recommendedName>
</protein>
<gene>
    <name evidence="2" type="ORF">ACHAXA_000392</name>
</gene>
<dbReference type="AlphaFoldDB" id="A0ABD3R6T4"/>
<evidence type="ECO:0008006" key="4">
    <source>
        <dbReference type="Google" id="ProtNLM"/>
    </source>
</evidence>
<feature type="region of interest" description="Disordered" evidence="1">
    <location>
        <begin position="1"/>
        <end position="20"/>
    </location>
</feature>
<proteinExistence type="predicted"/>
<dbReference type="Proteomes" id="UP001530377">
    <property type="component" value="Unassembled WGS sequence"/>
</dbReference>
<organism evidence="2 3">
    <name type="scientific">Cyclostephanos tholiformis</name>
    <dbReference type="NCBI Taxonomy" id="382380"/>
    <lineage>
        <taxon>Eukaryota</taxon>
        <taxon>Sar</taxon>
        <taxon>Stramenopiles</taxon>
        <taxon>Ochrophyta</taxon>
        <taxon>Bacillariophyta</taxon>
        <taxon>Coscinodiscophyceae</taxon>
        <taxon>Thalassiosirophycidae</taxon>
        <taxon>Stephanodiscales</taxon>
        <taxon>Stephanodiscaceae</taxon>
        <taxon>Cyclostephanos</taxon>
    </lineage>
</organism>